<dbReference type="EMBL" id="RBZU01000023">
    <property type="protein sequence ID" value="RKP43910.1"/>
    <property type="molecule type" value="Genomic_DNA"/>
</dbReference>
<dbReference type="AlphaFoldDB" id="A0A494X0P1"/>
<gene>
    <name evidence="1" type="ORF">D7S86_28170</name>
</gene>
<proteinExistence type="predicted"/>
<dbReference type="Pfam" id="PF13671">
    <property type="entry name" value="AAA_33"/>
    <property type="match status" value="1"/>
</dbReference>
<dbReference type="GO" id="GO:0005524">
    <property type="term" value="F:ATP binding"/>
    <property type="evidence" value="ECO:0007669"/>
    <property type="project" value="UniProtKB-KW"/>
</dbReference>
<keyword evidence="1" id="KW-0067">ATP-binding</keyword>
<dbReference type="OrthoDB" id="531205at2"/>
<dbReference type="RefSeq" id="WP_121091450.1">
    <property type="nucleotide sequence ID" value="NZ_RBZU01000023.1"/>
</dbReference>
<protein>
    <submittedName>
        <fullName evidence="1">ATP-binding protein</fullName>
    </submittedName>
</protein>
<dbReference type="SUPFAM" id="SSF52540">
    <property type="entry name" value="P-loop containing nucleoside triphosphate hydrolases"/>
    <property type="match status" value="1"/>
</dbReference>
<comment type="caution">
    <text evidence="1">The sequence shown here is derived from an EMBL/GenBank/DDBJ whole genome shotgun (WGS) entry which is preliminary data.</text>
</comment>
<name>A0A494X0P1_9BURK</name>
<evidence type="ECO:0000313" key="1">
    <source>
        <dbReference type="EMBL" id="RKP43910.1"/>
    </source>
</evidence>
<evidence type="ECO:0000313" key="2">
    <source>
        <dbReference type="Proteomes" id="UP000270342"/>
    </source>
</evidence>
<accession>A0A494X0P1</accession>
<keyword evidence="2" id="KW-1185">Reference proteome</keyword>
<dbReference type="InterPro" id="IPR027417">
    <property type="entry name" value="P-loop_NTPase"/>
</dbReference>
<keyword evidence="1" id="KW-0547">Nucleotide-binding</keyword>
<reference evidence="1 2" key="1">
    <citation type="submission" date="2018-10" db="EMBL/GenBank/DDBJ databases">
        <title>Robbsia sp. DHC34, isolated from soil.</title>
        <authorList>
            <person name="Gao Z.-H."/>
            <person name="Qiu L.-H."/>
        </authorList>
    </citation>
    <scope>NUCLEOTIDE SEQUENCE [LARGE SCALE GENOMIC DNA]</scope>
    <source>
        <strain evidence="1 2">DHC34</strain>
    </source>
</reference>
<dbReference type="Proteomes" id="UP000270342">
    <property type="component" value="Unassembled WGS sequence"/>
</dbReference>
<dbReference type="Gene3D" id="3.40.50.300">
    <property type="entry name" value="P-loop containing nucleotide triphosphate hydrolases"/>
    <property type="match status" value="1"/>
</dbReference>
<sequence>MTSESRGVNAVGPCDAAVLHMVCGKIASGKSTLTTRLVDVPRTVLISEDQWIACLYPDEIHTPADYVSRAARMRTVLTEHICSLLAAGISVVLDFPFNTVNTRAWGRSLFQTVSCEHWLHYLDVSDAICKSRLMARNVSGEHPFQTSEAQYDQITRYFVPPAPDEGFNIIVYDETGKVCSRAGS</sequence>
<organism evidence="1 2">
    <name type="scientific">Pararobbsia silviterrae</name>
    <dbReference type="NCBI Taxonomy" id="1792498"/>
    <lineage>
        <taxon>Bacteria</taxon>
        <taxon>Pseudomonadati</taxon>
        <taxon>Pseudomonadota</taxon>
        <taxon>Betaproteobacteria</taxon>
        <taxon>Burkholderiales</taxon>
        <taxon>Burkholderiaceae</taxon>
        <taxon>Pararobbsia</taxon>
    </lineage>
</organism>